<keyword evidence="2" id="KW-1185">Reference proteome</keyword>
<accession>A0AAP0IKJ7</accession>
<dbReference type="EMBL" id="JBBNAE010000006">
    <property type="protein sequence ID" value="KAK9116673.1"/>
    <property type="molecule type" value="Genomic_DNA"/>
</dbReference>
<reference evidence="1 2" key="1">
    <citation type="submission" date="2024-01" db="EMBL/GenBank/DDBJ databases">
        <title>Genome assemblies of Stephania.</title>
        <authorList>
            <person name="Yang L."/>
        </authorList>
    </citation>
    <scope>NUCLEOTIDE SEQUENCE [LARGE SCALE GENOMIC DNA]</scope>
    <source>
        <strain evidence="1">QJT</strain>
        <tissue evidence="1">Leaf</tissue>
    </source>
</reference>
<organism evidence="1 2">
    <name type="scientific">Stephania japonica</name>
    <dbReference type="NCBI Taxonomy" id="461633"/>
    <lineage>
        <taxon>Eukaryota</taxon>
        <taxon>Viridiplantae</taxon>
        <taxon>Streptophyta</taxon>
        <taxon>Embryophyta</taxon>
        <taxon>Tracheophyta</taxon>
        <taxon>Spermatophyta</taxon>
        <taxon>Magnoliopsida</taxon>
        <taxon>Ranunculales</taxon>
        <taxon>Menispermaceae</taxon>
        <taxon>Menispermoideae</taxon>
        <taxon>Cissampelideae</taxon>
        <taxon>Stephania</taxon>
    </lineage>
</organism>
<sequence length="264" mass="30042">MSFIQDYKSSLAAKQDTNQKMGKNSIEKGDVQRMNLAQRNMSFLFGERSNSQKVRYSIYVDVACTHSTRISPFQKAFRVDSRHRELSVGATWEKRVGLKLNPQDRWREVVKRKKRSRRGERRFAESVDATSKRDSGKEVIDFIVGVVVVVVAEIVVEVIVEGIVDLNGENGILMMVEPFIQLELPHHTYIVMSHLITPLTTSGAGLERSDRDQLDQLLAVIGLWLEGRRVLLVEHGVRPLMLHDAYFGFPVVVAYLIPVPEICH</sequence>
<evidence type="ECO:0000313" key="2">
    <source>
        <dbReference type="Proteomes" id="UP001417504"/>
    </source>
</evidence>
<proteinExistence type="predicted"/>
<evidence type="ECO:0000313" key="1">
    <source>
        <dbReference type="EMBL" id="KAK9116673.1"/>
    </source>
</evidence>
<dbReference type="AlphaFoldDB" id="A0AAP0IKJ7"/>
<gene>
    <name evidence="1" type="ORF">Sjap_015620</name>
</gene>
<comment type="caution">
    <text evidence="1">The sequence shown here is derived from an EMBL/GenBank/DDBJ whole genome shotgun (WGS) entry which is preliminary data.</text>
</comment>
<name>A0AAP0IKJ7_9MAGN</name>
<protein>
    <submittedName>
        <fullName evidence="1">Uncharacterized protein</fullName>
    </submittedName>
</protein>
<dbReference type="Proteomes" id="UP001417504">
    <property type="component" value="Unassembled WGS sequence"/>
</dbReference>